<sequence>MSDELTPLTEDFVDLYVDANEPPGSETPLVEAFVALGAQVRVRVWPTRRGPDELHWLFLVALPLQSFLGGFGGRLADDAYRRLKSALHRTPLDQAPEAPRPVVLQDTATGTRIVLGPEVDDEAYRKLRALDLARFRHGTLRYDATEARWCSVSDDPEDTGT</sequence>
<name>A0AB39RRL1_9ACTN</name>
<dbReference type="RefSeq" id="WP_369249386.1">
    <property type="nucleotide sequence ID" value="NZ_CP163443.1"/>
</dbReference>
<dbReference type="EMBL" id="CP163443">
    <property type="protein sequence ID" value="XDQ56285.1"/>
    <property type="molecule type" value="Genomic_DNA"/>
</dbReference>
<gene>
    <name evidence="1" type="ORF">AB5J53_33730</name>
</gene>
<dbReference type="AlphaFoldDB" id="A0AB39RRL1"/>
<protein>
    <submittedName>
        <fullName evidence="1">Uncharacterized protein</fullName>
    </submittedName>
</protein>
<organism evidence="1">
    <name type="scientific">Streptomyces sp. R41</name>
    <dbReference type="NCBI Taxonomy" id="3238632"/>
    <lineage>
        <taxon>Bacteria</taxon>
        <taxon>Bacillati</taxon>
        <taxon>Actinomycetota</taxon>
        <taxon>Actinomycetes</taxon>
        <taxon>Kitasatosporales</taxon>
        <taxon>Streptomycetaceae</taxon>
        <taxon>Streptomyces</taxon>
    </lineage>
</organism>
<accession>A0AB39RRL1</accession>
<reference evidence="1" key="1">
    <citation type="submission" date="2024-07" db="EMBL/GenBank/DDBJ databases">
        <authorList>
            <person name="Yu S.T."/>
        </authorList>
    </citation>
    <scope>NUCLEOTIDE SEQUENCE</scope>
    <source>
        <strain evidence="1">R41</strain>
    </source>
</reference>
<proteinExistence type="predicted"/>
<evidence type="ECO:0000313" key="1">
    <source>
        <dbReference type="EMBL" id="XDQ56285.1"/>
    </source>
</evidence>